<comment type="caution">
    <text evidence="10">The sequence shown here is derived from an EMBL/GenBank/DDBJ whole genome shotgun (WGS) entry which is preliminary data.</text>
</comment>
<feature type="transmembrane region" description="Helical" evidence="7">
    <location>
        <begin position="245"/>
        <end position="264"/>
    </location>
</feature>
<dbReference type="PANTHER" id="PTHR30043:SF1">
    <property type="entry name" value="ABC TRANSPORT SYSTEM PERMEASE PROTEIN P69"/>
    <property type="match status" value="1"/>
</dbReference>
<evidence type="ECO:0000256" key="1">
    <source>
        <dbReference type="ARBA" id="ARBA00004651"/>
    </source>
</evidence>
<dbReference type="CDD" id="cd06261">
    <property type="entry name" value="TM_PBP2"/>
    <property type="match status" value="1"/>
</dbReference>
<keyword evidence="3" id="KW-1003">Cell membrane</keyword>
<feature type="transmembrane region" description="Helical" evidence="7">
    <location>
        <begin position="270"/>
        <end position="290"/>
    </location>
</feature>
<dbReference type="AlphaFoldDB" id="A0A830ET40"/>
<keyword evidence="5 7" id="KW-1133">Transmembrane helix</keyword>
<dbReference type="PROSITE" id="PS50928">
    <property type="entry name" value="ABC_TM1"/>
    <property type="match status" value="1"/>
</dbReference>
<feature type="transmembrane region" description="Helical" evidence="7">
    <location>
        <begin position="159"/>
        <end position="182"/>
    </location>
</feature>
<evidence type="ECO:0000256" key="3">
    <source>
        <dbReference type="ARBA" id="ARBA00022475"/>
    </source>
</evidence>
<dbReference type="GO" id="GO:0005886">
    <property type="term" value="C:plasma membrane"/>
    <property type="evidence" value="ECO:0007669"/>
    <property type="project" value="UniProtKB-SubCell"/>
</dbReference>
<dbReference type="Gene3D" id="1.10.3720.10">
    <property type="entry name" value="MetI-like"/>
    <property type="match status" value="1"/>
</dbReference>
<dbReference type="PANTHER" id="PTHR30043">
    <property type="entry name" value="PHOSPHONATES TRANSPORT SYSTEM PERMEASE PROTEIN"/>
    <property type="match status" value="1"/>
</dbReference>
<evidence type="ECO:0000256" key="4">
    <source>
        <dbReference type="ARBA" id="ARBA00022692"/>
    </source>
</evidence>
<gene>
    <name evidence="10" type="ORF">GCM10009067_27660</name>
</gene>
<evidence type="ECO:0000256" key="7">
    <source>
        <dbReference type="RuleBase" id="RU363032"/>
    </source>
</evidence>
<evidence type="ECO:0000256" key="8">
    <source>
        <dbReference type="SAM" id="MobiDB-lite"/>
    </source>
</evidence>
<comment type="subcellular location">
    <subcellularLocation>
        <location evidence="1 7">Cell membrane</location>
        <topology evidence="1 7">Multi-pass membrane protein</topology>
    </subcellularLocation>
</comment>
<dbReference type="InterPro" id="IPR035906">
    <property type="entry name" value="MetI-like_sf"/>
</dbReference>
<feature type="transmembrane region" description="Helical" evidence="7">
    <location>
        <begin position="88"/>
        <end position="111"/>
    </location>
</feature>
<sequence>MSRFHGMSEKYSGPDPAQHASTGLSKRQLTTLLGGCVILAAAAWIAEVDPVALFAAGAREQMAAFVAEGIPPETSREYLLGRSLRDGLLWAVVETLAISVVGTTLAVALAVPLGLTSAATVTHRGPLYRNASAGRIAVGRGLYHASRTVLSFLRSVPGIVWGFLFVTAIGLGPFAGVLALAVHNAGVLGKLYADFLEDTDPMTTEAVAGSGATRLQAVCHGMVPQVTPTIASYTLYRWECTIRSAAILGFVGAGGVGYYLVITIQRLQYGKLSTAILAVFALVVTSDWLGSRLRTRLG</sequence>
<keyword evidence="6 7" id="KW-0472">Membrane</keyword>
<accession>A0A830ET40</accession>
<keyword evidence="4 7" id="KW-0812">Transmembrane</keyword>
<dbReference type="GO" id="GO:0015416">
    <property type="term" value="F:ABC-type phosphonate transporter activity"/>
    <property type="evidence" value="ECO:0007669"/>
    <property type="project" value="InterPro"/>
</dbReference>
<reference evidence="10" key="1">
    <citation type="journal article" date="2014" name="Int. J. Syst. Evol. Microbiol.">
        <title>Complete genome sequence of Corynebacterium casei LMG S-19264T (=DSM 44701T), isolated from a smear-ripened cheese.</title>
        <authorList>
            <consortium name="US DOE Joint Genome Institute (JGI-PGF)"/>
            <person name="Walter F."/>
            <person name="Albersmeier A."/>
            <person name="Kalinowski J."/>
            <person name="Ruckert C."/>
        </authorList>
    </citation>
    <scope>NUCLEOTIDE SEQUENCE</scope>
    <source>
        <strain evidence="10">JCM 19018</strain>
    </source>
</reference>
<evidence type="ECO:0000256" key="5">
    <source>
        <dbReference type="ARBA" id="ARBA00022989"/>
    </source>
</evidence>
<evidence type="ECO:0000313" key="11">
    <source>
        <dbReference type="Proteomes" id="UP000614221"/>
    </source>
</evidence>
<reference evidence="10" key="2">
    <citation type="submission" date="2020-09" db="EMBL/GenBank/DDBJ databases">
        <authorList>
            <person name="Sun Q."/>
            <person name="Ohkuma M."/>
        </authorList>
    </citation>
    <scope>NUCLEOTIDE SEQUENCE</scope>
    <source>
        <strain evidence="10">JCM 19018</strain>
    </source>
</reference>
<dbReference type="InterPro" id="IPR000515">
    <property type="entry name" value="MetI-like"/>
</dbReference>
<feature type="region of interest" description="Disordered" evidence="8">
    <location>
        <begin position="1"/>
        <end position="20"/>
    </location>
</feature>
<protein>
    <submittedName>
        <fullName evidence="10">ABC transporter permease</fullName>
    </submittedName>
</protein>
<organism evidence="10 11">
    <name type="scientific">Haloarcula sebkhae</name>
    <dbReference type="NCBI Taxonomy" id="932660"/>
    <lineage>
        <taxon>Archaea</taxon>
        <taxon>Methanobacteriati</taxon>
        <taxon>Methanobacteriota</taxon>
        <taxon>Stenosarchaea group</taxon>
        <taxon>Halobacteria</taxon>
        <taxon>Halobacteriales</taxon>
        <taxon>Haloarculaceae</taxon>
        <taxon>Haloarcula</taxon>
    </lineage>
</organism>
<dbReference type="EMBL" id="BMPD01000004">
    <property type="protein sequence ID" value="GGK73815.1"/>
    <property type="molecule type" value="Genomic_DNA"/>
</dbReference>
<dbReference type="NCBIfam" id="TIGR01097">
    <property type="entry name" value="PhnE"/>
    <property type="match status" value="1"/>
</dbReference>
<evidence type="ECO:0000313" key="10">
    <source>
        <dbReference type="EMBL" id="GGK73815.1"/>
    </source>
</evidence>
<evidence type="ECO:0000256" key="6">
    <source>
        <dbReference type="ARBA" id="ARBA00023136"/>
    </source>
</evidence>
<proteinExistence type="inferred from homology"/>
<keyword evidence="2 7" id="KW-0813">Transport</keyword>
<dbReference type="Pfam" id="PF00528">
    <property type="entry name" value="BPD_transp_1"/>
    <property type="match status" value="1"/>
</dbReference>
<dbReference type="InterPro" id="IPR005769">
    <property type="entry name" value="PhnE/PtxC"/>
</dbReference>
<evidence type="ECO:0000259" key="9">
    <source>
        <dbReference type="PROSITE" id="PS50928"/>
    </source>
</evidence>
<dbReference type="SUPFAM" id="SSF161098">
    <property type="entry name" value="MetI-like"/>
    <property type="match status" value="1"/>
</dbReference>
<feature type="domain" description="ABC transmembrane type-1" evidence="9">
    <location>
        <begin position="92"/>
        <end position="290"/>
    </location>
</feature>
<name>A0A830ET40_9EURY</name>
<dbReference type="Proteomes" id="UP000614221">
    <property type="component" value="Unassembled WGS sequence"/>
</dbReference>
<comment type="similarity">
    <text evidence="7">Belongs to the binding-protein-dependent transport system permease family.</text>
</comment>
<evidence type="ECO:0000256" key="2">
    <source>
        <dbReference type="ARBA" id="ARBA00022448"/>
    </source>
</evidence>